<comment type="caution">
    <text evidence="7">The sequence shown here is derived from an EMBL/GenBank/DDBJ whole genome shotgun (WGS) entry which is preliminary data.</text>
</comment>
<gene>
    <name evidence="7" type="ORF">FJTKL_03819</name>
</gene>
<sequence>MPGRKISKPDIEESRFDYHEDIGATLQEARTTGAVSISAELFEKLYLAPKTDVSGQLRRTFGNPTPIGLVGFLLALTPLSCDLMQWRGASSSAANGIPQFFFFGGLLQFTTGLLEFVLGNTFPSVVFCTFGAFFLSLGGTLNPSFAAFSSFAPAGQDASIGLTTQGFNAGFGFFLVFMGVVSFIFFVCAFRTNVCFVIIFLTLVLTFALLTVAYWLLAEDFTGNASTANDFVIVSLLLCRDVRTWPERCDIVDNYQASGACAFVCCAAGWWILFAIVLESVDFPFQLPVGDLSRLVKPRTKHVPAHVHRGEV</sequence>
<keyword evidence="4 6" id="KW-1133">Transmembrane helix</keyword>
<feature type="transmembrane region" description="Helical" evidence="6">
    <location>
        <begin position="255"/>
        <end position="278"/>
    </location>
</feature>
<feature type="transmembrane region" description="Helical" evidence="6">
    <location>
        <begin position="67"/>
        <end position="88"/>
    </location>
</feature>
<reference evidence="7 8" key="1">
    <citation type="submission" date="2024-03" db="EMBL/GenBank/DDBJ databases">
        <title>A high-quality draft genome sequence of Diaporthe vaccinii, a causative agent of upright dieback and viscid rot disease in cranberry plants.</title>
        <authorList>
            <person name="Sarrasin M."/>
            <person name="Lang B.F."/>
            <person name="Burger G."/>
        </authorList>
    </citation>
    <scope>NUCLEOTIDE SEQUENCE [LARGE SCALE GENOMIC DNA]</scope>
    <source>
        <strain evidence="7 8">IS7</strain>
    </source>
</reference>
<evidence type="ECO:0000313" key="8">
    <source>
        <dbReference type="Proteomes" id="UP001600888"/>
    </source>
</evidence>
<dbReference type="EMBL" id="JBAWTH010000016">
    <property type="protein sequence ID" value="KAL2288435.1"/>
    <property type="molecule type" value="Genomic_DNA"/>
</dbReference>
<organism evidence="7 8">
    <name type="scientific">Diaporthe vaccinii</name>
    <dbReference type="NCBI Taxonomy" id="105482"/>
    <lineage>
        <taxon>Eukaryota</taxon>
        <taxon>Fungi</taxon>
        <taxon>Dikarya</taxon>
        <taxon>Ascomycota</taxon>
        <taxon>Pezizomycotina</taxon>
        <taxon>Sordariomycetes</taxon>
        <taxon>Sordariomycetidae</taxon>
        <taxon>Diaporthales</taxon>
        <taxon>Diaporthaceae</taxon>
        <taxon>Diaporthe</taxon>
        <taxon>Diaporthe eres species complex</taxon>
    </lineage>
</organism>
<feature type="transmembrane region" description="Helical" evidence="6">
    <location>
        <begin position="100"/>
        <end position="118"/>
    </location>
</feature>
<evidence type="ECO:0000256" key="4">
    <source>
        <dbReference type="ARBA" id="ARBA00022989"/>
    </source>
</evidence>
<evidence type="ECO:0000256" key="3">
    <source>
        <dbReference type="ARBA" id="ARBA00022692"/>
    </source>
</evidence>
<feature type="transmembrane region" description="Helical" evidence="6">
    <location>
        <begin position="125"/>
        <end position="146"/>
    </location>
</feature>
<evidence type="ECO:0000256" key="1">
    <source>
        <dbReference type="ARBA" id="ARBA00004141"/>
    </source>
</evidence>
<keyword evidence="8" id="KW-1185">Reference proteome</keyword>
<keyword evidence="5 6" id="KW-0472">Membrane</keyword>
<dbReference type="InterPro" id="IPR000791">
    <property type="entry name" value="Gpr1/Fun34/SatP-like"/>
</dbReference>
<evidence type="ECO:0008006" key="9">
    <source>
        <dbReference type="Google" id="ProtNLM"/>
    </source>
</evidence>
<feature type="transmembrane region" description="Helical" evidence="6">
    <location>
        <begin position="194"/>
        <end position="217"/>
    </location>
</feature>
<evidence type="ECO:0000256" key="6">
    <source>
        <dbReference type="SAM" id="Phobius"/>
    </source>
</evidence>
<dbReference type="Pfam" id="PF01184">
    <property type="entry name" value="Gpr1_Fun34_YaaH"/>
    <property type="match status" value="1"/>
</dbReference>
<protein>
    <recommendedName>
        <fullName evidence="9">GPR1/FUN34/YaaH-class plasma membrane protein</fullName>
    </recommendedName>
</protein>
<proteinExistence type="inferred from homology"/>
<dbReference type="Proteomes" id="UP001600888">
    <property type="component" value="Unassembled WGS sequence"/>
</dbReference>
<feature type="transmembrane region" description="Helical" evidence="6">
    <location>
        <begin position="166"/>
        <end position="187"/>
    </location>
</feature>
<accession>A0ABR4F166</accession>
<dbReference type="PANTHER" id="PTHR31123:SF4">
    <property type="entry name" value="PROTEIN ALCS"/>
    <property type="match status" value="1"/>
</dbReference>
<keyword evidence="3 6" id="KW-0812">Transmembrane</keyword>
<dbReference type="InterPro" id="IPR051633">
    <property type="entry name" value="AceTr"/>
</dbReference>
<name>A0ABR4F166_9PEZI</name>
<evidence type="ECO:0000256" key="2">
    <source>
        <dbReference type="ARBA" id="ARBA00005587"/>
    </source>
</evidence>
<evidence type="ECO:0000313" key="7">
    <source>
        <dbReference type="EMBL" id="KAL2288435.1"/>
    </source>
</evidence>
<evidence type="ECO:0000256" key="5">
    <source>
        <dbReference type="ARBA" id="ARBA00023136"/>
    </source>
</evidence>
<comment type="similarity">
    <text evidence="2">Belongs to the acetate uptake transporter (AceTr) (TC 2.A.96) family.</text>
</comment>
<comment type="subcellular location">
    <subcellularLocation>
        <location evidence="1">Membrane</location>
        <topology evidence="1">Multi-pass membrane protein</topology>
    </subcellularLocation>
</comment>
<dbReference type="PANTHER" id="PTHR31123">
    <property type="entry name" value="ACCUMULATION OF DYADS PROTEIN 2-RELATED"/>
    <property type="match status" value="1"/>
</dbReference>